<comment type="caution">
    <text evidence="3">The sequence shown here is derived from an EMBL/GenBank/DDBJ whole genome shotgun (WGS) entry which is preliminary data.</text>
</comment>
<accession>A0A7W6P123</accession>
<keyword evidence="4" id="KW-1185">Reference proteome</keyword>
<reference evidence="3 4" key="1">
    <citation type="submission" date="2020-08" db="EMBL/GenBank/DDBJ databases">
        <title>Genomic Encyclopedia of Type Strains, Phase IV (KMG-IV): sequencing the most valuable type-strain genomes for metagenomic binning, comparative biology and taxonomic classification.</title>
        <authorList>
            <person name="Goeker M."/>
        </authorList>
    </citation>
    <scope>NUCLEOTIDE SEQUENCE [LARGE SCALE GENOMIC DNA]</scope>
    <source>
        <strain evidence="3 4">DSM 26385</strain>
    </source>
</reference>
<evidence type="ECO:0000313" key="3">
    <source>
        <dbReference type="EMBL" id="MBB4102411.1"/>
    </source>
</evidence>
<feature type="transmembrane region" description="Helical" evidence="1">
    <location>
        <begin position="226"/>
        <end position="246"/>
    </location>
</feature>
<feature type="domain" description="TtsA-like Glycoside hydrolase family 108" evidence="2">
    <location>
        <begin position="11"/>
        <end position="95"/>
    </location>
</feature>
<keyword evidence="1" id="KW-1133">Transmembrane helix</keyword>
<dbReference type="InterPro" id="IPR023346">
    <property type="entry name" value="Lysozyme-like_dom_sf"/>
</dbReference>
<organism evidence="3 4">
    <name type="scientific">Allorhizobium borbori</name>
    <dbReference type="NCBI Taxonomy" id="485907"/>
    <lineage>
        <taxon>Bacteria</taxon>
        <taxon>Pseudomonadati</taxon>
        <taxon>Pseudomonadota</taxon>
        <taxon>Alphaproteobacteria</taxon>
        <taxon>Hyphomicrobiales</taxon>
        <taxon>Rhizobiaceae</taxon>
        <taxon>Rhizobium/Agrobacterium group</taxon>
        <taxon>Allorhizobium</taxon>
    </lineage>
</organism>
<name>A0A7W6P123_9HYPH</name>
<dbReference type="RefSeq" id="WP_183789952.1">
    <property type="nucleotide sequence ID" value="NZ_JACIDU010000003.1"/>
</dbReference>
<sequence length="269" mass="27775">MVASTYTAAMKHLRRDEGGYVNHPSDPGGATNHGVTQAVYNAYRKRRHLSVCSVREITEAEVEAIYRTQYADKVRYDDLPAGVDYATLDAAVNSGVSRGAKWLQASIGVSADGVVGPQTVAKAKASDPVKTVKAICSKRLAFVQSLKTWSVFGRGWGRRIAGVEANGVAMALAAGGMSSLGIAAVAKAEADVASANSTAQKTAAGSTAVPAATSAGSAAVTDVSTVTVIALCVVAAVLVAAVIYFVRKSSINRDRAEAYAAVAEETLHA</sequence>
<protein>
    <submittedName>
        <fullName evidence="3">Lysozyme family protein</fullName>
    </submittedName>
</protein>
<keyword evidence="1" id="KW-0812">Transmembrane</keyword>
<dbReference type="EMBL" id="JACIDU010000003">
    <property type="protein sequence ID" value="MBB4102411.1"/>
    <property type="molecule type" value="Genomic_DNA"/>
</dbReference>
<dbReference type="AlphaFoldDB" id="A0A7W6P123"/>
<dbReference type="CDD" id="cd13926">
    <property type="entry name" value="N-acetylmuramidase_GH108"/>
    <property type="match status" value="1"/>
</dbReference>
<evidence type="ECO:0000313" key="4">
    <source>
        <dbReference type="Proteomes" id="UP000584824"/>
    </source>
</evidence>
<evidence type="ECO:0000256" key="1">
    <source>
        <dbReference type="SAM" id="Phobius"/>
    </source>
</evidence>
<dbReference type="Proteomes" id="UP000584824">
    <property type="component" value="Unassembled WGS sequence"/>
</dbReference>
<dbReference type="Pfam" id="PF05838">
    <property type="entry name" value="Glyco_hydro_108"/>
    <property type="match status" value="1"/>
</dbReference>
<proteinExistence type="predicted"/>
<dbReference type="InterPro" id="IPR008565">
    <property type="entry name" value="TtsA-like_GH18_dom"/>
</dbReference>
<dbReference type="Gene3D" id="1.20.141.10">
    <property type="entry name" value="Chitosanase, subunit A, domain 1"/>
    <property type="match status" value="1"/>
</dbReference>
<dbReference type="SUPFAM" id="SSF53955">
    <property type="entry name" value="Lysozyme-like"/>
    <property type="match status" value="1"/>
</dbReference>
<keyword evidence="1" id="KW-0472">Membrane</keyword>
<gene>
    <name evidence="3" type="ORF">GGQ66_000946</name>
</gene>
<evidence type="ECO:0000259" key="2">
    <source>
        <dbReference type="Pfam" id="PF05838"/>
    </source>
</evidence>